<dbReference type="Pfam" id="PF12867">
    <property type="entry name" value="DinB_2"/>
    <property type="match status" value="1"/>
</dbReference>
<dbReference type="EMBL" id="NIDE01000001">
    <property type="protein sequence ID" value="OWK46809.1"/>
    <property type="molecule type" value="Genomic_DNA"/>
</dbReference>
<sequence>MSRTQTLIASIVFSRSYTLRLVESIPVGEWFKIPPAGVSHVAWQVGHLAMAQYRLALQRIRGERPDDAALISPEFLKTFGRDSVADPDPSRFPSPEEIRAVFERVYARLMSELPSLEDATLDQPAATPHAFCKTKFDCLHWCSHHEMLHAGQIGLLRRQLGHKQLW</sequence>
<feature type="domain" description="DinB-like" evidence="1">
    <location>
        <begin position="13"/>
        <end position="153"/>
    </location>
</feature>
<evidence type="ECO:0000259" key="1">
    <source>
        <dbReference type="Pfam" id="PF12867"/>
    </source>
</evidence>
<dbReference type="Gene3D" id="1.20.120.450">
    <property type="entry name" value="dinb family like domain"/>
    <property type="match status" value="1"/>
</dbReference>
<dbReference type="Proteomes" id="UP000214646">
    <property type="component" value="Unassembled WGS sequence"/>
</dbReference>
<gene>
    <name evidence="2" type="ORF">FRUB_00508</name>
</gene>
<evidence type="ECO:0000313" key="2">
    <source>
        <dbReference type="EMBL" id="OWK46809.1"/>
    </source>
</evidence>
<proteinExistence type="predicted"/>
<dbReference type="InterPro" id="IPR024775">
    <property type="entry name" value="DinB-like"/>
</dbReference>
<dbReference type="OrthoDB" id="287241at2"/>
<dbReference type="InterPro" id="IPR034660">
    <property type="entry name" value="DinB/YfiT-like"/>
</dbReference>
<reference evidence="3" key="1">
    <citation type="submission" date="2017-06" db="EMBL/GenBank/DDBJ databases">
        <title>Genome analysis of Fimbriiglobus ruber SP5, the first member of the order Planctomycetales with confirmed chitinolytic capability.</title>
        <authorList>
            <person name="Ravin N.V."/>
            <person name="Rakitin A.L."/>
            <person name="Ivanova A.A."/>
            <person name="Beletsky A.V."/>
            <person name="Kulichevskaya I.S."/>
            <person name="Mardanov A.V."/>
            <person name="Dedysh S.N."/>
        </authorList>
    </citation>
    <scope>NUCLEOTIDE SEQUENCE [LARGE SCALE GENOMIC DNA]</scope>
    <source>
        <strain evidence="3">SP5</strain>
    </source>
</reference>
<evidence type="ECO:0000313" key="3">
    <source>
        <dbReference type="Proteomes" id="UP000214646"/>
    </source>
</evidence>
<accession>A0A225EBU3</accession>
<keyword evidence="3" id="KW-1185">Reference proteome</keyword>
<dbReference type="AlphaFoldDB" id="A0A225EBU3"/>
<dbReference type="SUPFAM" id="SSF109854">
    <property type="entry name" value="DinB/YfiT-like putative metalloenzymes"/>
    <property type="match status" value="1"/>
</dbReference>
<organism evidence="2 3">
    <name type="scientific">Fimbriiglobus ruber</name>
    <dbReference type="NCBI Taxonomy" id="1908690"/>
    <lineage>
        <taxon>Bacteria</taxon>
        <taxon>Pseudomonadati</taxon>
        <taxon>Planctomycetota</taxon>
        <taxon>Planctomycetia</taxon>
        <taxon>Gemmatales</taxon>
        <taxon>Gemmataceae</taxon>
        <taxon>Fimbriiglobus</taxon>
    </lineage>
</organism>
<name>A0A225EBU3_9BACT</name>
<dbReference type="RefSeq" id="WP_088251989.1">
    <property type="nucleotide sequence ID" value="NZ_NIDE01000001.1"/>
</dbReference>
<protein>
    <recommendedName>
        <fullName evidence="1">DinB-like domain-containing protein</fullName>
    </recommendedName>
</protein>
<comment type="caution">
    <text evidence="2">The sequence shown here is derived from an EMBL/GenBank/DDBJ whole genome shotgun (WGS) entry which is preliminary data.</text>
</comment>